<evidence type="ECO:0000313" key="3">
    <source>
        <dbReference type="Proteomes" id="UP000620327"/>
    </source>
</evidence>
<organism evidence="2 3">
    <name type="scientific">Dysosmobacter segnis</name>
    <dbReference type="NCBI Taxonomy" id="2763042"/>
    <lineage>
        <taxon>Bacteria</taxon>
        <taxon>Bacillati</taxon>
        <taxon>Bacillota</taxon>
        <taxon>Clostridia</taxon>
        <taxon>Eubacteriales</taxon>
        <taxon>Oscillospiraceae</taxon>
        <taxon>Dysosmobacter</taxon>
    </lineage>
</organism>
<evidence type="ECO:0000313" key="2">
    <source>
        <dbReference type="EMBL" id="MBC5769910.1"/>
    </source>
</evidence>
<sequence>MNIAIMSHDNRKDLMVQFCTAYAGILSQHNLYATNTTGHMVAEATGLKVHCFLSYAHGGSQQIGARIAYNEFDLVLFFNDPSNEKMAGEISYISRLCDQNNVPFASNIATAEMLVLGLARGDLDWRMIVNPASNRPIA</sequence>
<dbReference type="Proteomes" id="UP000620327">
    <property type="component" value="Unassembled WGS sequence"/>
</dbReference>
<dbReference type="GO" id="GO:0008929">
    <property type="term" value="F:methylglyoxal synthase activity"/>
    <property type="evidence" value="ECO:0007669"/>
    <property type="project" value="UniProtKB-EC"/>
</dbReference>
<dbReference type="InterPro" id="IPR011607">
    <property type="entry name" value="MGS-like_dom"/>
</dbReference>
<dbReference type="SMART" id="SM00851">
    <property type="entry name" value="MGS"/>
    <property type="match status" value="1"/>
</dbReference>
<dbReference type="EC" id="4.2.3.3" evidence="2"/>
<dbReference type="InterPro" id="IPR036914">
    <property type="entry name" value="MGS-like_dom_sf"/>
</dbReference>
<dbReference type="EMBL" id="JACOQI010000004">
    <property type="protein sequence ID" value="MBC5769910.1"/>
    <property type="molecule type" value="Genomic_DNA"/>
</dbReference>
<name>A0A923S6R8_9FIRM</name>
<accession>A0A923S6R8</accession>
<dbReference type="GO" id="GO:0019242">
    <property type="term" value="P:methylglyoxal biosynthetic process"/>
    <property type="evidence" value="ECO:0007669"/>
    <property type="project" value="InterPro"/>
</dbReference>
<reference evidence="2" key="1">
    <citation type="submission" date="2020-08" db="EMBL/GenBank/DDBJ databases">
        <title>Genome public.</title>
        <authorList>
            <person name="Liu C."/>
            <person name="Sun Q."/>
        </authorList>
    </citation>
    <scope>NUCLEOTIDE SEQUENCE</scope>
    <source>
        <strain evidence="2">BX15</strain>
    </source>
</reference>
<dbReference type="Gene3D" id="3.40.50.1380">
    <property type="entry name" value="Methylglyoxal synthase-like domain"/>
    <property type="match status" value="1"/>
</dbReference>
<proteinExistence type="predicted"/>
<feature type="domain" description="MGS-like" evidence="1">
    <location>
        <begin position="1"/>
        <end position="138"/>
    </location>
</feature>
<keyword evidence="3" id="KW-1185">Reference proteome</keyword>
<dbReference type="AlphaFoldDB" id="A0A923S6R8"/>
<evidence type="ECO:0000259" key="1">
    <source>
        <dbReference type="PROSITE" id="PS51855"/>
    </source>
</evidence>
<dbReference type="SUPFAM" id="SSF52335">
    <property type="entry name" value="Methylglyoxal synthase-like"/>
    <property type="match status" value="1"/>
</dbReference>
<dbReference type="PANTHER" id="PTHR30492:SF0">
    <property type="entry name" value="METHYLGLYOXAL SYNTHASE"/>
    <property type="match status" value="1"/>
</dbReference>
<comment type="caution">
    <text evidence="2">The sequence shown here is derived from an EMBL/GenBank/DDBJ whole genome shotgun (WGS) entry which is preliminary data.</text>
</comment>
<protein>
    <submittedName>
        <fullName evidence="2">Methylglyoxal synthase</fullName>
        <ecNumber evidence="2">4.2.3.3</ecNumber>
    </submittedName>
</protein>
<dbReference type="NCBIfam" id="NF003559">
    <property type="entry name" value="PRK05234.1"/>
    <property type="match status" value="1"/>
</dbReference>
<dbReference type="Pfam" id="PF02142">
    <property type="entry name" value="MGS"/>
    <property type="match status" value="1"/>
</dbReference>
<dbReference type="RefSeq" id="WP_187014257.1">
    <property type="nucleotide sequence ID" value="NZ_JACOQI010000004.1"/>
</dbReference>
<gene>
    <name evidence="2" type="ORF">H8Z83_06155</name>
</gene>
<dbReference type="PROSITE" id="PS51855">
    <property type="entry name" value="MGS"/>
    <property type="match status" value="1"/>
</dbReference>
<dbReference type="PANTHER" id="PTHR30492">
    <property type="entry name" value="METHYLGLYOXAL SYNTHASE"/>
    <property type="match status" value="1"/>
</dbReference>
<keyword evidence="2" id="KW-0456">Lyase</keyword>
<dbReference type="InterPro" id="IPR004363">
    <property type="entry name" value="Methylgl_synth"/>
</dbReference>
<dbReference type="GO" id="GO:0005829">
    <property type="term" value="C:cytosol"/>
    <property type="evidence" value="ECO:0007669"/>
    <property type="project" value="TreeGrafter"/>
</dbReference>